<evidence type="ECO:0000256" key="13">
    <source>
        <dbReference type="SAM" id="Phobius"/>
    </source>
</evidence>
<dbReference type="GO" id="GO:0032049">
    <property type="term" value="P:cardiolipin biosynthetic process"/>
    <property type="evidence" value="ECO:0007669"/>
    <property type="project" value="UniProtKB-UniRule"/>
</dbReference>
<dbReference type="PROSITE" id="PS50035">
    <property type="entry name" value="PLD"/>
    <property type="match status" value="2"/>
</dbReference>
<feature type="transmembrane region" description="Helical" evidence="13">
    <location>
        <begin position="31"/>
        <end position="51"/>
    </location>
</feature>
<feature type="transmembrane region" description="Helical" evidence="13">
    <location>
        <begin position="7"/>
        <end position="25"/>
    </location>
</feature>
<keyword evidence="6" id="KW-0677">Repeat</keyword>
<feature type="transmembrane region" description="Helical" evidence="13">
    <location>
        <begin position="191"/>
        <end position="212"/>
    </location>
</feature>
<evidence type="ECO:0000256" key="12">
    <source>
        <dbReference type="NCBIfam" id="TIGR04265"/>
    </source>
</evidence>
<evidence type="ECO:0000256" key="10">
    <source>
        <dbReference type="ARBA" id="ARBA00023209"/>
    </source>
</evidence>
<dbReference type="PANTHER" id="PTHR21248:SF22">
    <property type="entry name" value="PHOSPHOLIPASE D"/>
    <property type="match status" value="1"/>
</dbReference>
<dbReference type="GO" id="GO:0008808">
    <property type="term" value="F:cardiolipin synthase activity"/>
    <property type="evidence" value="ECO:0007669"/>
    <property type="project" value="UniProtKB-UniRule"/>
</dbReference>
<keyword evidence="10" id="KW-0594">Phospholipid biosynthesis</keyword>
<dbReference type="NCBIfam" id="TIGR04265">
    <property type="entry name" value="bac_cardiolipin"/>
    <property type="match status" value="1"/>
</dbReference>
<dbReference type="EC" id="2.7.8.-" evidence="12"/>
<evidence type="ECO:0000256" key="1">
    <source>
        <dbReference type="ARBA" id="ARBA00004651"/>
    </source>
</evidence>
<dbReference type="CDD" id="cd09112">
    <property type="entry name" value="PLDc_CLS_2"/>
    <property type="match status" value="1"/>
</dbReference>
<keyword evidence="9 13" id="KW-0472">Membrane</keyword>
<evidence type="ECO:0000256" key="8">
    <source>
        <dbReference type="ARBA" id="ARBA00023098"/>
    </source>
</evidence>
<dbReference type="CDD" id="cd09110">
    <property type="entry name" value="PLDc_CLS_1"/>
    <property type="match status" value="1"/>
</dbReference>
<organism evidence="15 16">
    <name type="scientific">Lutibacter maritimus</name>
    <dbReference type="NCBI Taxonomy" id="593133"/>
    <lineage>
        <taxon>Bacteria</taxon>
        <taxon>Pseudomonadati</taxon>
        <taxon>Bacteroidota</taxon>
        <taxon>Flavobacteriia</taxon>
        <taxon>Flavobacteriales</taxon>
        <taxon>Flavobacteriaceae</taxon>
        <taxon>Lutibacter</taxon>
    </lineage>
</organism>
<keyword evidence="8" id="KW-0443">Lipid metabolism</keyword>
<dbReference type="Proteomes" id="UP000199312">
    <property type="component" value="Unassembled WGS sequence"/>
</dbReference>
<sequence>MLTTLLIIYIITAFITIGSIILYGSNPSRSLGWILVIIFVPYAGAITYILFGVNRREFKIYTLKRALQRRMYDQKHLKNSVSENQVLFKSPKNRKLASLLKNSSHFQAIGGNKVTVLNSGTQAYKTIFEKLKTAKKFIHVEFYILEDCKILEELYQIFKNKIEESVEVRMIYDAIGSFELKRKSIKKFKDIGVKVYPIMPIKFGSIIFAINFRNHRKIIIIDGEIGFIGGVNISDKYISSQSDLGIWDDEHVCIEGPAVESLHKVFIKDYYFAANNESLLQEKYLPKIEEKGDSVVQIVASEPDSDYSIILYQYLSLINIADTCIYIANPYFMPNRPLLEGIKMAALGGIKIKLLIPEKSDSLLAKYSMQSYFQELLQVGIEIYRSSNFLHSKMIITDKEIVSVGSGNFDHRSFEQNFETNALIYDEKIAVKISNSFLKDCEKGSILTIEEHNARPFYNKILEGLARLFSPLL</sequence>
<dbReference type="PANTHER" id="PTHR21248">
    <property type="entry name" value="CARDIOLIPIN SYNTHASE"/>
    <property type="match status" value="1"/>
</dbReference>
<feature type="domain" description="PLD phosphodiesterase" evidence="14">
    <location>
        <begin position="210"/>
        <end position="237"/>
    </location>
</feature>
<evidence type="ECO:0000256" key="2">
    <source>
        <dbReference type="ARBA" id="ARBA00022475"/>
    </source>
</evidence>
<proteinExistence type="predicted"/>
<keyword evidence="16" id="KW-1185">Reference proteome</keyword>
<feature type="domain" description="PLD phosphodiesterase" evidence="14">
    <location>
        <begin position="386"/>
        <end position="413"/>
    </location>
</feature>
<protein>
    <recommendedName>
        <fullName evidence="12">Cardiolipin synthase</fullName>
        <ecNumber evidence="12">2.7.8.-</ecNumber>
    </recommendedName>
</protein>
<keyword evidence="4" id="KW-0808">Transferase</keyword>
<dbReference type="SUPFAM" id="SSF56024">
    <property type="entry name" value="Phospholipase D/nuclease"/>
    <property type="match status" value="2"/>
</dbReference>
<evidence type="ECO:0000256" key="3">
    <source>
        <dbReference type="ARBA" id="ARBA00022516"/>
    </source>
</evidence>
<dbReference type="InterPro" id="IPR025202">
    <property type="entry name" value="PLD-like_dom"/>
</dbReference>
<accession>A0A1I6R5H4</accession>
<name>A0A1I6R5H4_9FLAO</name>
<evidence type="ECO:0000256" key="7">
    <source>
        <dbReference type="ARBA" id="ARBA00022989"/>
    </source>
</evidence>
<keyword evidence="5 13" id="KW-0812">Transmembrane</keyword>
<evidence type="ECO:0000313" key="16">
    <source>
        <dbReference type="Proteomes" id="UP000199312"/>
    </source>
</evidence>
<dbReference type="Pfam" id="PF13091">
    <property type="entry name" value="PLDc_2"/>
    <property type="match status" value="2"/>
</dbReference>
<dbReference type="Gene3D" id="3.30.870.10">
    <property type="entry name" value="Endonuclease Chain A"/>
    <property type="match status" value="2"/>
</dbReference>
<gene>
    <name evidence="15" type="ORF">SAMN04488006_2235</name>
</gene>
<keyword evidence="3" id="KW-0444">Lipid biosynthesis</keyword>
<comment type="subcellular location">
    <subcellularLocation>
        <location evidence="1">Cell membrane</location>
        <topology evidence="1">Multi-pass membrane protein</topology>
    </subcellularLocation>
</comment>
<evidence type="ECO:0000256" key="11">
    <source>
        <dbReference type="ARBA" id="ARBA00023264"/>
    </source>
</evidence>
<dbReference type="Pfam" id="PF13396">
    <property type="entry name" value="PLDc_N"/>
    <property type="match status" value="1"/>
</dbReference>
<evidence type="ECO:0000256" key="6">
    <source>
        <dbReference type="ARBA" id="ARBA00022737"/>
    </source>
</evidence>
<reference evidence="16" key="1">
    <citation type="submission" date="2016-10" db="EMBL/GenBank/DDBJ databases">
        <authorList>
            <person name="Varghese N."/>
            <person name="Submissions S."/>
        </authorList>
    </citation>
    <scope>NUCLEOTIDE SEQUENCE [LARGE SCALE GENOMIC DNA]</scope>
    <source>
        <strain evidence="16">DSM 24450</strain>
    </source>
</reference>
<evidence type="ECO:0000259" key="14">
    <source>
        <dbReference type="PROSITE" id="PS50035"/>
    </source>
</evidence>
<dbReference type="InterPro" id="IPR027379">
    <property type="entry name" value="CLS_N"/>
</dbReference>
<dbReference type="OrthoDB" id="9762009at2"/>
<dbReference type="STRING" id="593133.SAMN04488006_2235"/>
<dbReference type="InterPro" id="IPR001736">
    <property type="entry name" value="PLipase_D/transphosphatidylase"/>
</dbReference>
<dbReference type="RefSeq" id="WP_090226308.1">
    <property type="nucleotide sequence ID" value="NZ_FOZP01000005.1"/>
</dbReference>
<evidence type="ECO:0000256" key="5">
    <source>
        <dbReference type="ARBA" id="ARBA00022692"/>
    </source>
</evidence>
<dbReference type="SMART" id="SM00155">
    <property type="entry name" value="PLDc"/>
    <property type="match status" value="2"/>
</dbReference>
<keyword evidence="2" id="KW-1003">Cell membrane</keyword>
<keyword evidence="7 13" id="KW-1133">Transmembrane helix</keyword>
<evidence type="ECO:0000313" key="15">
    <source>
        <dbReference type="EMBL" id="SFS59909.1"/>
    </source>
</evidence>
<dbReference type="InterPro" id="IPR022924">
    <property type="entry name" value="Cardiolipin_synthase"/>
</dbReference>
<evidence type="ECO:0000256" key="4">
    <source>
        <dbReference type="ARBA" id="ARBA00022679"/>
    </source>
</evidence>
<evidence type="ECO:0000256" key="9">
    <source>
        <dbReference type="ARBA" id="ARBA00023136"/>
    </source>
</evidence>
<dbReference type="GO" id="GO:0005886">
    <property type="term" value="C:plasma membrane"/>
    <property type="evidence" value="ECO:0007669"/>
    <property type="project" value="UniProtKB-SubCell"/>
</dbReference>
<dbReference type="AlphaFoldDB" id="A0A1I6R5H4"/>
<keyword evidence="11" id="KW-1208">Phospholipid metabolism</keyword>
<dbReference type="EMBL" id="FOZP01000005">
    <property type="protein sequence ID" value="SFS59909.1"/>
    <property type="molecule type" value="Genomic_DNA"/>
</dbReference>